<proteinExistence type="predicted"/>
<dbReference type="Proteomes" id="UP000050424">
    <property type="component" value="Unassembled WGS sequence"/>
</dbReference>
<protein>
    <recommendedName>
        <fullName evidence="4">MARVEL domain-containing protein</fullName>
    </recommendedName>
</protein>
<evidence type="ECO:0000313" key="2">
    <source>
        <dbReference type="EMBL" id="KPM43185.1"/>
    </source>
</evidence>
<feature type="transmembrane region" description="Helical" evidence="1">
    <location>
        <begin position="143"/>
        <end position="165"/>
    </location>
</feature>
<feature type="transmembrane region" description="Helical" evidence="1">
    <location>
        <begin position="100"/>
        <end position="123"/>
    </location>
</feature>
<keyword evidence="1" id="KW-0812">Transmembrane</keyword>
<reference evidence="2 3" key="1">
    <citation type="submission" date="2015-09" db="EMBL/GenBank/DDBJ databases">
        <title>Draft genome of a European isolate of the apple canker pathogen Neonectria ditissima.</title>
        <authorList>
            <person name="Gomez-Cortecero A."/>
            <person name="Harrison R.J."/>
            <person name="Armitage A.D."/>
        </authorList>
    </citation>
    <scope>NUCLEOTIDE SEQUENCE [LARGE SCALE GENOMIC DNA]</scope>
    <source>
        <strain evidence="2 3">R09/05</strain>
    </source>
</reference>
<gene>
    <name evidence="2" type="ORF">AK830_g3360</name>
</gene>
<keyword evidence="1" id="KW-0472">Membrane</keyword>
<dbReference type="OrthoDB" id="5279542at2759"/>
<feature type="transmembrane region" description="Helical" evidence="1">
    <location>
        <begin position="67"/>
        <end position="88"/>
    </location>
</feature>
<evidence type="ECO:0000313" key="3">
    <source>
        <dbReference type="Proteomes" id="UP000050424"/>
    </source>
</evidence>
<dbReference type="STRING" id="78410.A0A0P7BQD0"/>
<evidence type="ECO:0008006" key="4">
    <source>
        <dbReference type="Google" id="ProtNLM"/>
    </source>
</evidence>
<evidence type="ECO:0000256" key="1">
    <source>
        <dbReference type="SAM" id="Phobius"/>
    </source>
</evidence>
<keyword evidence="1" id="KW-1133">Transmembrane helix</keyword>
<organism evidence="2 3">
    <name type="scientific">Neonectria ditissima</name>
    <dbReference type="NCBI Taxonomy" id="78410"/>
    <lineage>
        <taxon>Eukaryota</taxon>
        <taxon>Fungi</taxon>
        <taxon>Dikarya</taxon>
        <taxon>Ascomycota</taxon>
        <taxon>Pezizomycotina</taxon>
        <taxon>Sordariomycetes</taxon>
        <taxon>Hypocreomycetidae</taxon>
        <taxon>Hypocreales</taxon>
        <taxon>Nectriaceae</taxon>
        <taxon>Neonectria</taxon>
    </lineage>
</organism>
<dbReference type="AlphaFoldDB" id="A0A0P7BQD0"/>
<name>A0A0P7BQD0_9HYPO</name>
<sequence length="199" mass="22207">MSEHQHPLLPQGDGVPIPHISSTRMWLTKLTLRICSIVTCANILRLEPRVLWIHWTIRPDWFICNNVFALTLLLSIAWNLAESIYLLARRGHRGIHPGACVGVDLVLAMADLVLCFLAAFASSPFFPDAPRHPEDEEKYARAGAVYNCTCIEWFLHVTLFIIACTETRTRRRISKALKSQYGYGATATSSPSDSSVASA</sequence>
<accession>A0A0P7BQD0</accession>
<comment type="caution">
    <text evidence="2">The sequence shown here is derived from an EMBL/GenBank/DDBJ whole genome shotgun (WGS) entry which is preliminary data.</text>
</comment>
<dbReference type="EMBL" id="LKCW01000036">
    <property type="protein sequence ID" value="KPM43185.1"/>
    <property type="molecule type" value="Genomic_DNA"/>
</dbReference>
<keyword evidence="3" id="KW-1185">Reference proteome</keyword>